<dbReference type="GO" id="GO:0009399">
    <property type="term" value="P:nitrogen fixation"/>
    <property type="evidence" value="ECO:0007669"/>
    <property type="project" value="UniProtKB-UniRule"/>
</dbReference>
<reference evidence="4" key="1">
    <citation type="submission" date="2016-10" db="EMBL/GenBank/DDBJ databases">
        <authorList>
            <person name="Varghese N."/>
            <person name="Submissions S."/>
        </authorList>
    </citation>
    <scope>NUCLEOTIDE SEQUENCE [LARGE SCALE GENOMIC DNA]</scope>
    <source>
        <strain evidence="4">DSM 13234</strain>
    </source>
</reference>
<gene>
    <name evidence="2" type="primary">cowN</name>
    <name evidence="3" type="ORF">SAMN04244559_00165</name>
</gene>
<organism evidence="3 4">
    <name type="scientific">Magnetospirillum fulvum</name>
    <name type="common">Rhodospirillum fulvum</name>
    <dbReference type="NCBI Taxonomy" id="1082"/>
    <lineage>
        <taxon>Bacteria</taxon>
        <taxon>Pseudomonadati</taxon>
        <taxon>Pseudomonadota</taxon>
        <taxon>Alphaproteobacteria</taxon>
        <taxon>Rhodospirillales</taxon>
        <taxon>Rhodospirillaceae</taxon>
        <taxon>Magnetospirillum</taxon>
    </lineage>
</organism>
<evidence type="ECO:0000256" key="2">
    <source>
        <dbReference type="HAMAP-Rule" id="MF_02117"/>
    </source>
</evidence>
<evidence type="ECO:0000313" key="4">
    <source>
        <dbReference type="Proteomes" id="UP000182983"/>
    </source>
</evidence>
<dbReference type="RefSeq" id="WP_074764578.1">
    <property type="nucleotide sequence ID" value="NZ_FNWO01000001.1"/>
</dbReference>
<proteinExistence type="inferred from homology"/>
<dbReference type="OrthoDB" id="7689335at2"/>
<comment type="similarity">
    <text evidence="2">Belongs to the CowN family.</text>
</comment>
<dbReference type="HAMAP" id="MF_02117">
    <property type="entry name" value="CowN"/>
    <property type="match status" value="1"/>
</dbReference>
<name>A0A1H6GR97_MAGFU</name>
<dbReference type="Proteomes" id="UP000182983">
    <property type="component" value="Unassembled WGS sequence"/>
</dbReference>
<keyword evidence="1 2" id="KW-0535">Nitrogen fixation</keyword>
<evidence type="ECO:0000313" key="3">
    <source>
        <dbReference type="EMBL" id="SEH25282.1"/>
    </source>
</evidence>
<comment type="function">
    <text evidence="2">Is required to sustain N(2)-dependent growth in the presence of low levels of carbon monoxide (CO). Probably acts by protecting the N(2) fixation ability of the nitrogenase complex, which is inactivated in the presence of CO.</text>
</comment>
<evidence type="ECO:0000256" key="1">
    <source>
        <dbReference type="ARBA" id="ARBA00023231"/>
    </source>
</evidence>
<dbReference type="InterPro" id="IPR024899">
    <property type="entry name" value="CowN"/>
</dbReference>
<accession>A0A1H6GR97</accession>
<protein>
    <recommendedName>
        <fullName evidence="2">N(2)-fixation sustaining protein CowN</fullName>
    </recommendedName>
    <alternativeName>
        <fullName evidence="2">CO weal-nitrogenase</fullName>
    </alternativeName>
</protein>
<dbReference type="Pfam" id="PF20543">
    <property type="entry name" value="CowN"/>
    <property type="match status" value="1"/>
</dbReference>
<dbReference type="EMBL" id="FNWO01000001">
    <property type="protein sequence ID" value="SEH25282.1"/>
    <property type="molecule type" value="Genomic_DNA"/>
</dbReference>
<sequence length="110" mass="12578">MTSSPASLSLSPDESASNPDRYISFRGIDFEGNMQVVLGHLYRHIDDPAKNNALWIRFRERLALAESSATATTDKLLLLHSHVYYMVELFEDHDDDEAMEALKKLEEECF</sequence>
<keyword evidence="4" id="KW-1185">Reference proteome</keyword>
<dbReference type="NCBIfam" id="NF033689">
    <property type="entry name" value="N2Fix_CO_CowN"/>
    <property type="match status" value="1"/>
</dbReference>
<dbReference type="AlphaFoldDB" id="A0A1H6GR97"/>